<dbReference type="Proteomes" id="UP000636800">
    <property type="component" value="Unassembled WGS sequence"/>
</dbReference>
<evidence type="ECO:0000313" key="2">
    <source>
        <dbReference type="Proteomes" id="UP000636800"/>
    </source>
</evidence>
<dbReference type="OrthoDB" id="417952at2759"/>
<keyword evidence="2" id="KW-1185">Reference proteome</keyword>
<comment type="caution">
    <text evidence="1">The sequence shown here is derived from an EMBL/GenBank/DDBJ whole genome shotgun (WGS) entry which is preliminary data.</text>
</comment>
<protein>
    <submittedName>
        <fullName evidence="1">Uncharacterized protein</fullName>
    </submittedName>
</protein>
<dbReference type="EMBL" id="JADCNL010000014">
    <property type="protein sequence ID" value="KAG0453027.1"/>
    <property type="molecule type" value="Genomic_DNA"/>
</dbReference>
<name>A0A835PMT3_VANPL</name>
<proteinExistence type="predicted"/>
<gene>
    <name evidence="1" type="ORF">HPP92_025691</name>
</gene>
<dbReference type="AlphaFoldDB" id="A0A835PMT3"/>
<accession>A0A835PMT3</accession>
<sequence length="126" mass="13456">MMIGDGCSRSTNSTRGSTLLSLGAINNSVKHTVRRDVNKAQKARTSSEEAASWMPNASTMPKLWGFEATGAEHAHCCVTGGIRRGLPVAFISSGKAMGCGRTEHQQFRHCCLSFGDPPGDSTVDDR</sequence>
<organism evidence="1 2">
    <name type="scientific">Vanilla planifolia</name>
    <name type="common">Vanilla</name>
    <dbReference type="NCBI Taxonomy" id="51239"/>
    <lineage>
        <taxon>Eukaryota</taxon>
        <taxon>Viridiplantae</taxon>
        <taxon>Streptophyta</taxon>
        <taxon>Embryophyta</taxon>
        <taxon>Tracheophyta</taxon>
        <taxon>Spermatophyta</taxon>
        <taxon>Magnoliopsida</taxon>
        <taxon>Liliopsida</taxon>
        <taxon>Asparagales</taxon>
        <taxon>Orchidaceae</taxon>
        <taxon>Vanilloideae</taxon>
        <taxon>Vanilleae</taxon>
        <taxon>Vanilla</taxon>
    </lineage>
</organism>
<evidence type="ECO:0000313" key="1">
    <source>
        <dbReference type="EMBL" id="KAG0453027.1"/>
    </source>
</evidence>
<reference evidence="1 2" key="1">
    <citation type="journal article" date="2020" name="Nat. Food">
        <title>A phased Vanilla planifolia genome enables genetic improvement of flavour and production.</title>
        <authorList>
            <person name="Hasing T."/>
            <person name="Tang H."/>
            <person name="Brym M."/>
            <person name="Khazi F."/>
            <person name="Huang T."/>
            <person name="Chambers A.H."/>
        </authorList>
    </citation>
    <scope>NUCLEOTIDE SEQUENCE [LARGE SCALE GENOMIC DNA]</scope>
    <source>
        <tissue evidence="1">Leaf</tissue>
    </source>
</reference>